<dbReference type="AlphaFoldDB" id="A0A2W4UAL8"/>
<accession>A0A2W4UAL8</accession>
<gene>
    <name evidence="1" type="ORF">DCF25_15330</name>
</gene>
<dbReference type="EMBL" id="QBMC01000113">
    <property type="protein sequence ID" value="PZO14119.1"/>
    <property type="molecule type" value="Genomic_DNA"/>
</dbReference>
<comment type="caution">
    <text evidence="1">The sequence shown here is derived from an EMBL/GenBank/DDBJ whole genome shotgun (WGS) entry which is preliminary data.</text>
</comment>
<name>A0A2W4UAL8_9CYAN</name>
<dbReference type="Proteomes" id="UP000249354">
    <property type="component" value="Unassembled WGS sequence"/>
</dbReference>
<reference evidence="2" key="1">
    <citation type="submission" date="2018-04" db="EMBL/GenBank/DDBJ databases">
        <authorList>
            <person name="Cornet L."/>
        </authorList>
    </citation>
    <scope>NUCLEOTIDE SEQUENCE [LARGE SCALE GENOMIC DNA]</scope>
</reference>
<sequence>MPSAVLPLTADPSSSDPLADIKQLAADGYFQAIAYWLNQPLVPQKIYAQVLQDDVPGRLKILIEFEREPQLERLLRFVCDRLYQLHSEVIFGAYLIARP</sequence>
<reference evidence="1 2" key="2">
    <citation type="submission" date="2018-06" db="EMBL/GenBank/DDBJ databases">
        <title>Metagenomic assembly of (sub)arctic Cyanobacteria and their associated microbiome from non-axenic cultures.</title>
        <authorList>
            <person name="Baurain D."/>
        </authorList>
    </citation>
    <scope>NUCLEOTIDE SEQUENCE [LARGE SCALE GENOMIC DNA]</scope>
    <source>
        <strain evidence="1">ULC129bin1</strain>
    </source>
</reference>
<feature type="non-terminal residue" evidence="1">
    <location>
        <position position="99"/>
    </location>
</feature>
<protein>
    <submittedName>
        <fullName evidence="1">Uncharacterized protein</fullName>
    </submittedName>
</protein>
<organism evidence="1 2">
    <name type="scientific">Leptolyngbya foveolarum</name>
    <dbReference type="NCBI Taxonomy" id="47253"/>
    <lineage>
        <taxon>Bacteria</taxon>
        <taxon>Bacillati</taxon>
        <taxon>Cyanobacteriota</taxon>
        <taxon>Cyanophyceae</taxon>
        <taxon>Leptolyngbyales</taxon>
        <taxon>Leptolyngbyaceae</taxon>
        <taxon>Leptolyngbya group</taxon>
        <taxon>Leptolyngbya</taxon>
    </lineage>
</organism>
<evidence type="ECO:0000313" key="1">
    <source>
        <dbReference type="EMBL" id="PZO14119.1"/>
    </source>
</evidence>
<evidence type="ECO:0000313" key="2">
    <source>
        <dbReference type="Proteomes" id="UP000249354"/>
    </source>
</evidence>
<proteinExistence type="predicted"/>